<evidence type="ECO:0000313" key="3">
    <source>
        <dbReference type="EMBL" id="KAH7332350.1"/>
    </source>
</evidence>
<reference evidence="3" key="1">
    <citation type="submission" date="2021-08" db="EMBL/GenBank/DDBJ databases">
        <title>WGS assembly of Ceratopteris richardii.</title>
        <authorList>
            <person name="Marchant D.B."/>
            <person name="Chen G."/>
            <person name="Jenkins J."/>
            <person name="Shu S."/>
            <person name="Leebens-Mack J."/>
            <person name="Grimwood J."/>
            <person name="Schmutz J."/>
            <person name="Soltis P."/>
            <person name="Soltis D."/>
            <person name="Chen Z.-H."/>
        </authorList>
    </citation>
    <scope>NUCLEOTIDE SEQUENCE</scope>
    <source>
        <strain evidence="3">Whitten #5841</strain>
        <tissue evidence="3">Leaf</tissue>
    </source>
</reference>
<dbReference type="EMBL" id="CM035425">
    <property type="protein sequence ID" value="KAH7332350.1"/>
    <property type="molecule type" value="Genomic_DNA"/>
</dbReference>
<dbReference type="Pfam" id="PF02517">
    <property type="entry name" value="Rce1-like"/>
    <property type="match status" value="1"/>
</dbReference>
<name>A0A8T2SGV5_CERRI</name>
<keyword evidence="1" id="KW-0472">Membrane</keyword>
<feature type="transmembrane region" description="Helical" evidence="1">
    <location>
        <begin position="113"/>
        <end position="131"/>
    </location>
</feature>
<feature type="transmembrane region" description="Helical" evidence="1">
    <location>
        <begin position="29"/>
        <end position="47"/>
    </location>
</feature>
<organism evidence="3 4">
    <name type="scientific">Ceratopteris richardii</name>
    <name type="common">Triangle waterfern</name>
    <dbReference type="NCBI Taxonomy" id="49495"/>
    <lineage>
        <taxon>Eukaryota</taxon>
        <taxon>Viridiplantae</taxon>
        <taxon>Streptophyta</taxon>
        <taxon>Embryophyta</taxon>
        <taxon>Tracheophyta</taxon>
        <taxon>Polypodiopsida</taxon>
        <taxon>Polypodiidae</taxon>
        <taxon>Polypodiales</taxon>
        <taxon>Pteridineae</taxon>
        <taxon>Pteridaceae</taxon>
        <taxon>Parkerioideae</taxon>
        <taxon>Ceratopteris</taxon>
    </lineage>
</organism>
<dbReference type="AlphaFoldDB" id="A0A8T2SGV5"/>
<keyword evidence="1" id="KW-0812">Transmembrane</keyword>
<evidence type="ECO:0000256" key="1">
    <source>
        <dbReference type="SAM" id="Phobius"/>
    </source>
</evidence>
<dbReference type="InterPro" id="IPR003675">
    <property type="entry name" value="Rce1/LyrA-like_dom"/>
</dbReference>
<proteinExistence type="predicted"/>
<evidence type="ECO:0000313" key="4">
    <source>
        <dbReference type="Proteomes" id="UP000825935"/>
    </source>
</evidence>
<sequence length="274" mass="31800">MNQEHDNAHLQLHLHRQNTVHRLPAWLRVIPWLLTVLSANFLHYGCLLQARAQAQRSAGGSLPPLSFNLMRSPLMRLVRYRIKLLRYLETLVFLLLLGPLLPELAAPFYADWGMAEACLLGFLAGLITIFLNENKSLDMRTPWYPYLDFNSTFYGHMWDAVRVAGGSLLVPFEEELFYHSWMYRYFCSRLSGKEQHQSLLDVPFSECNWGALIATNGFMAIYNGKEWRSSGLSGLFSNWVIVRRGRFMDGVFAHAIRNITINIWVLVTDQRQFW</sequence>
<feature type="domain" description="CAAX prenyl protease 2/Lysostaphin resistance protein A-like" evidence="2">
    <location>
        <begin position="160"/>
        <end position="259"/>
    </location>
</feature>
<protein>
    <recommendedName>
        <fullName evidence="2">CAAX prenyl protease 2/Lysostaphin resistance protein A-like domain-containing protein</fullName>
    </recommendedName>
</protein>
<dbReference type="GO" id="GO:0080120">
    <property type="term" value="P:CAAX-box protein maturation"/>
    <property type="evidence" value="ECO:0007669"/>
    <property type="project" value="UniProtKB-ARBA"/>
</dbReference>
<gene>
    <name evidence="3" type="ORF">KP509_20G083600</name>
</gene>
<evidence type="ECO:0000259" key="2">
    <source>
        <dbReference type="Pfam" id="PF02517"/>
    </source>
</evidence>
<dbReference type="OMA" id="IMRKARY"/>
<dbReference type="Proteomes" id="UP000825935">
    <property type="component" value="Chromosome 20"/>
</dbReference>
<accession>A0A8T2SGV5</accession>
<keyword evidence="4" id="KW-1185">Reference proteome</keyword>
<dbReference type="GO" id="GO:0004175">
    <property type="term" value="F:endopeptidase activity"/>
    <property type="evidence" value="ECO:0007669"/>
    <property type="project" value="UniProtKB-ARBA"/>
</dbReference>
<keyword evidence="1" id="KW-1133">Transmembrane helix</keyword>
<feature type="transmembrane region" description="Helical" evidence="1">
    <location>
        <begin position="84"/>
        <end position="101"/>
    </location>
</feature>
<comment type="caution">
    <text evidence="3">The sequence shown here is derived from an EMBL/GenBank/DDBJ whole genome shotgun (WGS) entry which is preliminary data.</text>
</comment>
<dbReference type="OrthoDB" id="1888520at2759"/>